<feature type="transmembrane region" description="Helical" evidence="1">
    <location>
        <begin position="66"/>
        <end position="83"/>
    </location>
</feature>
<name>A0A381QQV3_9ZZZZ</name>
<dbReference type="EMBL" id="UINC01001481">
    <property type="protein sequence ID" value="SUZ81756.1"/>
    <property type="molecule type" value="Genomic_DNA"/>
</dbReference>
<feature type="transmembrane region" description="Helical" evidence="1">
    <location>
        <begin position="95"/>
        <end position="122"/>
    </location>
</feature>
<evidence type="ECO:0000313" key="2">
    <source>
        <dbReference type="EMBL" id="SUZ81756.1"/>
    </source>
</evidence>
<feature type="non-terminal residue" evidence="2">
    <location>
        <position position="1"/>
    </location>
</feature>
<dbReference type="AlphaFoldDB" id="A0A381QQV3"/>
<organism evidence="2">
    <name type="scientific">marine metagenome</name>
    <dbReference type="NCBI Taxonomy" id="408172"/>
    <lineage>
        <taxon>unclassified sequences</taxon>
        <taxon>metagenomes</taxon>
        <taxon>ecological metagenomes</taxon>
    </lineage>
</organism>
<keyword evidence="1" id="KW-0812">Transmembrane</keyword>
<protein>
    <submittedName>
        <fullName evidence="2">Uncharacterized protein</fullName>
    </submittedName>
</protein>
<feature type="transmembrane region" description="Helical" evidence="1">
    <location>
        <begin position="39"/>
        <end position="59"/>
    </location>
</feature>
<keyword evidence="1" id="KW-0472">Membrane</keyword>
<keyword evidence="1" id="KW-1133">Transmembrane helix</keyword>
<gene>
    <name evidence="2" type="ORF">METZ01_LOCUS34610</name>
</gene>
<accession>A0A381QQV3</accession>
<evidence type="ECO:0000256" key="1">
    <source>
        <dbReference type="SAM" id="Phobius"/>
    </source>
</evidence>
<proteinExistence type="predicted"/>
<reference evidence="2" key="1">
    <citation type="submission" date="2018-05" db="EMBL/GenBank/DDBJ databases">
        <authorList>
            <person name="Lanie J.A."/>
            <person name="Ng W.-L."/>
            <person name="Kazmierczak K.M."/>
            <person name="Andrzejewski T.M."/>
            <person name="Davidsen T.M."/>
            <person name="Wayne K.J."/>
            <person name="Tettelin H."/>
            <person name="Glass J.I."/>
            <person name="Rusch D."/>
            <person name="Podicherti R."/>
            <person name="Tsui H.-C.T."/>
            <person name="Winkler M.E."/>
        </authorList>
    </citation>
    <scope>NUCLEOTIDE SEQUENCE</scope>
</reference>
<sequence>VSNGGLLEKAAEQQQAQVLVAEQTSTSPLEPSQVGASKIATTILLYGLVPIFIVMWFGVYLDFIPLLAPMAVIASFAAVWWKLDVGLPAFANGPGVNAALAGIVAGSYLVLLATPLILGVVLEGDLSMGEVEFSDDGEQITVKLRQNTITSRDIDATVSIEQSGTVVWTGTESFSISQSDGRGDYGSFILDVRDFYAENALPNSPYSMTVSVDGQEMTRELDSTTLSRTVTEVEGATAGVVKKDADRCSGDADNCLVGVVLTGWAGLGAGADRPGGLPFADFTVDAVLMEGNDVAVRYPTITVVNTQASWDSNNDEFGSGTAIVGDFGSEFPLDGSVAEASFGDRSYVPKEDFDSTGDYGCYSFTIEVSQAGGSMLSHTSYYDYSSSGSNDIWSEVSSC</sequence>